<dbReference type="EMBL" id="CM000883">
    <property type="protein sequence ID" value="KQJ91953.1"/>
    <property type="molecule type" value="Genomic_DNA"/>
</dbReference>
<evidence type="ECO:0000313" key="3">
    <source>
        <dbReference type="EnsemblPlants" id="KQJ91953"/>
    </source>
</evidence>
<dbReference type="InParanoid" id="A0A0Q3PR21"/>
<reference evidence="2 3" key="1">
    <citation type="journal article" date="2010" name="Nature">
        <title>Genome sequencing and analysis of the model grass Brachypodium distachyon.</title>
        <authorList>
            <consortium name="International Brachypodium Initiative"/>
        </authorList>
    </citation>
    <scope>NUCLEOTIDE SEQUENCE [LARGE SCALE GENOMIC DNA]</scope>
    <source>
        <strain evidence="2 3">Bd21</strain>
    </source>
</reference>
<dbReference type="Proteomes" id="UP000008810">
    <property type="component" value="Chromosome 4"/>
</dbReference>
<feature type="region of interest" description="Disordered" evidence="1">
    <location>
        <begin position="166"/>
        <end position="210"/>
    </location>
</feature>
<dbReference type="EnsemblPlants" id="KQJ91953">
    <property type="protein sequence ID" value="KQJ91953"/>
    <property type="gene ID" value="BRADI_4g40785v3"/>
</dbReference>
<dbReference type="Gramene" id="KQJ91953">
    <property type="protein sequence ID" value="KQJ91953"/>
    <property type="gene ID" value="BRADI_4g40785v3"/>
</dbReference>
<organism evidence="2">
    <name type="scientific">Brachypodium distachyon</name>
    <name type="common">Purple false brome</name>
    <name type="synonym">Trachynia distachya</name>
    <dbReference type="NCBI Taxonomy" id="15368"/>
    <lineage>
        <taxon>Eukaryota</taxon>
        <taxon>Viridiplantae</taxon>
        <taxon>Streptophyta</taxon>
        <taxon>Embryophyta</taxon>
        <taxon>Tracheophyta</taxon>
        <taxon>Spermatophyta</taxon>
        <taxon>Magnoliopsida</taxon>
        <taxon>Liliopsida</taxon>
        <taxon>Poales</taxon>
        <taxon>Poaceae</taxon>
        <taxon>BOP clade</taxon>
        <taxon>Pooideae</taxon>
        <taxon>Stipodae</taxon>
        <taxon>Brachypodieae</taxon>
        <taxon>Brachypodium</taxon>
    </lineage>
</organism>
<reference evidence="2" key="2">
    <citation type="submission" date="2017-06" db="EMBL/GenBank/DDBJ databases">
        <title>WGS assembly of Brachypodium distachyon.</title>
        <authorList>
            <consortium name="The International Brachypodium Initiative"/>
            <person name="Lucas S."/>
            <person name="Harmon-Smith M."/>
            <person name="Lail K."/>
            <person name="Tice H."/>
            <person name="Grimwood J."/>
            <person name="Bruce D."/>
            <person name="Barry K."/>
            <person name="Shu S."/>
            <person name="Lindquist E."/>
            <person name="Wang M."/>
            <person name="Pitluck S."/>
            <person name="Vogel J.P."/>
            <person name="Garvin D.F."/>
            <person name="Mockler T.C."/>
            <person name="Schmutz J."/>
            <person name="Rokhsar D."/>
            <person name="Bevan M.W."/>
        </authorList>
    </citation>
    <scope>NUCLEOTIDE SEQUENCE</scope>
    <source>
        <strain evidence="2">Bd21</strain>
    </source>
</reference>
<proteinExistence type="predicted"/>
<evidence type="ECO:0000313" key="4">
    <source>
        <dbReference type="Proteomes" id="UP000008810"/>
    </source>
</evidence>
<name>A0A0Q3PR21_BRADI</name>
<keyword evidence="4" id="KW-1185">Reference proteome</keyword>
<protein>
    <submittedName>
        <fullName evidence="2 3">Uncharacterized protein</fullName>
    </submittedName>
</protein>
<sequence>MALRGITMDDAIICASLGHNTIINHLTKDQLCLVDGSGLVHRIDNQVICHHIRRNPLSHHLMEQIACLAYLSFLKEAFDDFVIRHHVGGASQLGHPARQHAQSLICPIRVAKSLLEGAEDDPARPQARPEVTGKEGERQVRAARAAAAVHEDAIGAGCGRRHPWADALGDAGVGRPRAGDGDKKVVQGGARPPEWPAASICRTSGVRPSR</sequence>
<dbReference type="AlphaFoldDB" id="A0A0Q3PR21"/>
<accession>A0A0Q3PR21</accession>
<feature type="region of interest" description="Disordered" evidence="1">
    <location>
        <begin position="117"/>
        <end position="138"/>
    </location>
</feature>
<reference evidence="3" key="3">
    <citation type="submission" date="2018-08" db="UniProtKB">
        <authorList>
            <consortium name="EnsemblPlants"/>
        </authorList>
    </citation>
    <scope>IDENTIFICATION</scope>
    <source>
        <strain evidence="3">cv. Bd21</strain>
    </source>
</reference>
<evidence type="ECO:0000256" key="1">
    <source>
        <dbReference type="SAM" id="MobiDB-lite"/>
    </source>
</evidence>
<evidence type="ECO:0000313" key="2">
    <source>
        <dbReference type="EMBL" id="KQJ91953.1"/>
    </source>
</evidence>
<gene>
    <name evidence="2" type="ORF">BRADI_4g40785v3</name>
</gene>